<keyword evidence="2" id="KW-1185">Reference proteome</keyword>
<sequence length="103" mass="11292">MGAYGRLLRYVAAIKGEVALKVLIGLAISTTYIGQAMVMAKAVSVVFLGGVPLTLPCICLQQQVASIENIILSQSYMKYIKKSLIRLFFVVYILNDLCFKPTS</sequence>
<dbReference type="AlphaFoldDB" id="A0A1G7T3T6"/>
<proteinExistence type="predicted"/>
<dbReference type="EMBL" id="FNCP01000002">
    <property type="protein sequence ID" value="SDG29996.1"/>
    <property type="molecule type" value="Genomic_DNA"/>
</dbReference>
<evidence type="ECO:0000313" key="2">
    <source>
        <dbReference type="Proteomes" id="UP000198656"/>
    </source>
</evidence>
<organism evidence="1 2">
    <name type="scientific">Desulfosporosinus hippei DSM 8344</name>
    <dbReference type="NCBI Taxonomy" id="1121419"/>
    <lineage>
        <taxon>Bacteria</taxon>
        <taxon>Bacillati</taxon>
        <taxon>Bacillota</taxon>
        <taxon>Clostridia</taxon>
        <taxon>Eubacteriales</taxon>
        <taxon>Desulfitobacteriaceae</taxon>
        <taxon>Desulfosporosinus</taxon>
    </lineage>
</organism>
<evidence type="ECO:0000313" key="1">
    <source>
        <dbReference type="EMBL" id="SDG29996.1"/>
    </source>
</evidence>
<dbReference type="STRING" id="1121419.SAMN05443529_10290"/>
<dbReference type="Proteomes" id="UP000198656">
    <property type="component" value="Unassembled WGS sequence"/>
</dbReference>
<gene>
    <name evidence="1" type="ORF">SAMN05443529_10290</name>
</gene>
<reference evidence="2" key="1">
    <citation type="submission" date="2016-10" db="EMBL/GenBank/DDBJ databases">
        <authorList>
            <person name="Varghese N."/>
            <person name="Submissions S."/>
        </authorList>
    </citation>
    <scope>NUCLEOTIDE SEQUENCE [LARGE SCALE GENOMIC DNA]</scope>
    <source>
        <strain evidence="2">DSM 8344</strain>
    </source>
</reference>
<protein>
    <submittedName>
        <fullName evidence="1">Uncharacterized protein</fullName>
    </submittedName>
</protein>
<dbReference type="RefSeq" id="WP_092329321.1">
    <property type="nucleotide sequence ID" value="NZ_FNCP01000002.1"/>
</dbReference>
<name>A0A1G7T3T6_9FIRM</name>
<accession>A0A1G7T3T6</accession>